<keyword evidence="7" id="KW-1185">Reference proteome</keyword>
<reference evidence="6 7" key="1">
    <citation type="journal article" date="2024" name="Nat. Commun.">
        <title>Phylogenomics reveals the evolutionary origins of lichenization in chlorophyte algae.</title>
        <authorList>
            <person name="Puginier C."/>
            <person name="Libourel C."/>
            <person name="Otte J."/>
            <person name="Skaloud P."/>
            <person name="Haon M."/>
            <person name="Grisel S."/>
            <person name="Petersen M."/>
            <person name="Berrin J.G."/>
            <person name="Delaux P.M."/>
            <person name="Dal Grande F."/>
            <person name="Keller J."/>
        </authorList>
    </citation>
    <scope>NUCLEOTIDE SEQUENCE [LARGE SCALE GENOMIC DNA]</scope>
    <source>
        <strain evidence="6 7">SAG 2145</strain>
    </source>
</reference>
<dbReference type="GO" id="GO:0022627">
    <property type="term" value="C:cytosolic small ribosomal subunit"/>
    <property type="evidence" value="ECO:0007669"/>
    <property type="project" value="UniProtKB-UniRule"/>
</dbReference>
<comment type="similarity">
    <text evidence="4">Belongs to the eukaryotic ribosomal protein eS1 family.</text>
</comment>
<evidence type="ECO:0000256" key="2">
    <source>
        <dbReference type="ARBA" id="ARBA00022980"/>
    </source>
</evidence>
<dbReference type="AlphaFoldDB" id="A0AAW1QUA1"/>
<evidence type="ECO:0000313" key="7">
    <source>
        <dbReference type="Proteomes" id="UP001438707"/>
    </source>
</evidence>
<evidence type="ECO:0000256" key="3">
    <source>
        <dbReference type="ARBA" id="ARBA00023274"/>
    </source>
</evidence>
<dbReference type="InterPro" id="IPR027500">
    <property type="entry name" value="Ribosomal_eS1_euk"/>
</dbReference>
<accession>A0AAW1QUA1</accession>
<dbReference type="EMBL" id="JALJOS010000026">
    <property type="protein sequence ID" value="KAK9825067.1"/>
    <property type="molecule type" value="Genomic_DNA"/>
</dbReference>
<proteinExistence type="inferred from homology"/>
<comment type="subunit">
    <text evidence="4">Component of the small ribosomal subunit. Mature ribosomes consist of a small (40S) and a large (60S) subunit. The 40S subunit contains about 33 different proteins and 1 molecule of RNA (18S). The 60S subunit contains about 49 different proteins and 3 molecules of RNA (25S, 5.8S and 5S).</text>
</comment>
<dbReference type="Proteomes" id="UP001438707">
    <property type="component" value="Unassembled WGS sequence"/>
</dbReference>
<evidence type="ECO:0000256" key="5">
    <source>
        <dbReference type="SAM" id="MobiDB-lite"/>
    </source>
</evidence>
<sequence length="262" mass="29754">MAVGKNKRISKGKKGGKKKIVDPFSKKDWYDVKAPTMFTSRNVGKTLVTRTQGTKIASDGLKGRCFEVSLADLQQNEVDAYRKVRLRCEEVQGKNVLTNFWGMDFTTDKLRSLVRKWQSLIEAHVDVKTTDGYMLRMFCIGFTKKRPGQAKRTCYAQSSQIRQIRKKMVEIMMREASSCDLKELVGKFIPEAIGKDIEKACQGIYPLQSTYIRKVKILRAPRFDIQRLMEVHGDYTEETGSKLDRPAEDVVGGEAPAETPAE</sequence>
<feature type="region of interest" description="Disordered" evidence="5">
    <location>
        <begin position="236"/>
        <end position="262"/>
    </location>
</feature>
<dbReference type="GO" id="GO:0003735">
    <property type="term" value="F:structural constituent of ribosome"/>
    <property type="evidence" value="ECO:0007669"/>
    <property type="project" value="UniProtKB-UniRule"/>
</dbReference>
<feature type="compositionally biased region" description="Basic and acidic residues" evidence="5">
    <location>
        <begin position="236"/>
        <end position="248"/>
    </location>
</feature>
<dbReference type="Pfam" id="PF01015">
    <property type="entry name" value="Ribosomal_S3Ae"/>
    <property type="match status" value="1"/>
</dbReference>
<keyword evidence="1 4" id="KW-0963">Cytoplasm</keyword>
<protein>
    <recommendedName>
        <fullName evidence="4">Small ribosomal subunit protein eS1</fullName>
    </recommendedName>
</protein>
<dbReference type="HAMAP" id="MF_03122">
    <property type="entry name" value="Ribosomal_eS1_euk"/>
    <property type="match status" value="1"/>
</dbReference>
<keyword evidence="2 4" id="KW-0689">Ribosomal protein</keyword>
<evidence type="ECO:0000256" key="4">
    <source>
        <dbReference type="HAMAP-Rule" id="MF_03122"/>
    </source>
</evidence>
<dbReference type="SMART" id="SM01397">
    <property type="entry name" value="Ribosomal_S3Ae"/>
    <property type="match status" value="1"/>
</dbReference>
<evidence type="ECO:0000256" key="1">
    <source>
        <dbReference type="ARBA" id="ARBA00022490"/>
    </source>
</evidence>
<feature type="initiator methionine" description="Removed" evidence="4">
    <location>
        <position position="1"/>
    </location>
</feature>
<comment type="caution">
    <text evidence="6">The sequence shown here is derived from an EMBL/GenBank/DDBJ whole genome shotgun (WGS) entry which is preliminary data.</text>
</comment>
<gene>
    <name evidence="6" type="ORF">WJX74_006051</name>
</gene>
<evidence type="ECO:0000313" key="6">
    <source>
        <dbReference type="EMBL" id="KAK9825067.1"/>
    </source>
</evidence>
<keyword evidence="3 4" id="KW-0687">Ribonucleoprotein</keyword>
<dbReference type="GO" id="GO:0006412">
    <property type="term" value="P:translation"/>
    <property type="evidence" value="ECO:0007669"/>
    <property type="project" value="UniProtKB-UniRule"/>
</dbReference>
<comment type="subcellular location">
    <subcellularLocation>
        <location evidence="4">Cytoplasm</location>
    </subcellularLocation>
</comment>
<dbReference type="InterPro" id="IPR001593">
    <property type="entry name" value="Ribosomal_eS1"/>
</dbReference>
<dbReference type="PANTHER" id="PTHR11830">
    <property type="entry name" value="40S RIBOSOMAL PROTEIN S3A"/>
    <property type="match status" value="1"/>
</dbReference>
<organism evidence="6 7">
    <name type="scientific">Apatococcus lobatus</name>
    <dbReference type="NCBI Taxonomy" id="904363"/>
    <lineage>
        <taxon>Eukaryota</taxon>
        <taxon>Viridiplantae</taxon>
        <taxon>Chlorophyta</taxon>
        <taxon>core chlorophytes</taxon>
        <taxon>Trebouxiophyceae</taxon>
        <taxon>Chlorellales</taxon>
        <taxon>Chlorellaceae</taxon>
        <taxon>Apatococcus</taxon>
    </lineage>
</organism>
<name>A0AAW1QUA1_9CHLO</name>